<reference evidence="1" key="1">
    <citation type="journal article" date="2015" name="Sci. Rep.">
        <title>The power of single molecule real-time sequencing technology in the de novo assembly of a eukaryotic genome.</title>
        <authorList>
            <person name="Sakai H."/>
            <person name="Naito K."/>
            <person name="Ogiso-Tanaka E."/>
            <person name="Takahashi Y."/>
            <person name="Iseki K."/>
            <person name="Muto C."/>
            <person name="Satou K."/>
            <person name="Teruya K."/>
            <person name="Shiroma A."/>
            <person name="Shimoji M."/>
            <person name="Hirano T."/>
            <person name="Itoh T."/>
            <person name="Kaga A."/>
            <person name="Tomooka N."/>
        </authorList>
    </citation>
    <scope>NUCLEOTIDE SEQUENCE</scope>
</reference>
<organism evidence="1">
    <name type="scientific">Vigna angularis var. angularis</name>
    <dbReference type="NCBI Taxonomy" id="157739"/>
    <lineage>
        <taxon>Eukaryota</taxon>
        <taxon>Viridiplantae</taxon>
        <taxon>Streptophyta</taxon>
        <taxon>Embryophyta</taxon>
        <taxon>Tracheophyta</taxon>
        <taxon>Spermatophyta</taxon>
        <taxon>Magnoliopsida</taxon>
        <taxon>eudicotyledons</taxon>
        <taxon>Gunneridae</taxon>
        <taxon>Pentapetalae</taxon>
        <taxon>rosids</taxon>
        <taxon>fabids</taxon>
        <taxon>Fabales</taxon>
        <taxon>Fabaceae</taxon>
        <taxon>Papilionoideae</taxon>
        <taxon>50 kb inversion clade</taxon>
        <taxon>NPAAA clade</taxon>
        <taxon>indigoferoid/millettioid clade</taxon>
        <taxon>Phaseoleae</taxon>
        <taxon>Vigna</taxon>
    </lineage>
</organism>
<protein>
    <submittedName>
        <fullName evidence="1">Uncharacterized protein</fullName>
    </submittedName>
</protein>
<evidence type="ECO:0000313" key="1">
    <source>
        <dbReference type="EMBL" id="BAU03603.1"/>
    </source>
</evidence>
<gene>
    <name evidence="1" type="primary">Vigan.UMG141100</name>
    <name evidence="1" type="ORF">VIGAN_UM141100</name>
</gene>
<dbReference type="AlphaFoldDB" id="A0A0S3TF57"/>
<dbReference type="EMBL" id="AP015850">
    <property type="protein sequence ID" value="BAU03603.1"/>
    <property type="molecule type" value="Genomic_DNA"/>
</dbReference>
<sequence length="103" mass="11886">MHHTIHLLYFFILKSIKKMSGTHWAAKYLHTSHHSITVHTTNFAIFFHSHTIGKTILFSSRSRALTTVMLPPFYASNRNLNFTSGFRAAFKSQDPTSFFLSRP</sequence>
<proteinExistence type="predicted"/>
<name>A0A0S3TF57_PHAAN</name>
<accession>A0A0S3TF57</accession>